<reference evidence="2 3" key="1">
    <citation type="journal article" date="2019" name="Environ. Microbiol.">
        <title>Genomics insights into ecotype formation of ammonia-oxidizing archaea in the deep ocean.</title>
        <authorList>
            <person name="Wang Y."/>
            <person name="Huang J.M."/>
            <person name="Cui G.J."/>
            <person name="Nunoura T."/>
            <person name="Takaki Y."/>
            <person name="Li W.L."/>
            <person name="Li J."/>
            <person name="Gao Z.M."/>
            <person name="Takai K."/>
            <person name="Zhang A.Q."/>
            <person name="Stepanauskas R."/>
        </authorList>
    </citation>
    <scope>NUCLEOTIDE SEQUENCE [LARGE SCALE GENOMIC DNA]</scope>
    <source>
        <strain evidence="2 3">D1a</strain>
    </source>
</reference>
<feature type="domain" description="Tryptophan synthase beta chain-like PALP" evidence="1">
    <location>
        <begin position="59"/>
        <end position="366"/>
    </location>
</feature>
<evidence type="ECO:0000313" key="3">
    <source>
        <dbReference type="Proteomes" id="UP000549797"/>
    </source>
</evidence>
<dbReference type="InterPro" id="IPR050214">
    <property type="entry name" value="Cys_Synth/Cystath_Beta-Synth"/>
</dbReference>
<dbReference type="InterPro" id="IPR036052">
    <property type="entry name" value="TrpB-like_PALP_sf"/>
</dbReference>
<sequence length="513" mass="56119">MEVTNIDNVLLESFEQEIWSKVPHLEETKIVNATPLTDLTEDLKECAKSVYKTDFTDMDLKVFGKFDSNLLTGSIKVRAAVHIIHDAIVTGKLKSGQTVIEATSGNFGIALGLLSKLGLVVVTLVSRKLQEGVFKELRNENIRIMDLDMDICPAPGMKDGAVDLLAAKATAVNIRSQLSELGFDPAIFDKENSEIESLLVKEDIINLAKFLAKIYGLFCPEQYDNELNIEVHRTVTAVEIDQQLHENGNSLEDFEIVCTFGTGGTSGGLSRYVSEKYGKKSLHVVFPPAGQDVAGIRTKDKASGLKLYEPEKYAGEYEVDFEQAKHLLKFFVDKGHDIGESTALALYEVLVMADSSGGGKFVVIVADGIEKYRKNLEVISKNQRVQVSLDEAVASANDYDKIIWIHTQYTPREEGIELIAKSLGVDKSKISVPKASTANQLLSTQQIPEELKKELQGSKGKSLLICMAGNTSLMATKVLAAKGIVTESLNGGITELPKGKNTDPSKFIKVATE</sequence>
<dbReference type="InterPro" id="IPR001926">
    <property type="entry name" value="TrpB-like_PALP"/>
</dbReference>
<dbReference type="PANTHER" id="PTHR10314">
    <property type="entry name" value="CYSTATHIONINE BETA-SYNTHASE"/>
    <property type="match status" value="1"/>
</dbReference>
<dbReference type="EMBL" id="JACATJ010000003">
    <property type="protein sequence ID" value="NWK08782.1"/>
    <property type="molecule type" value="Genomic_DNA"/>
</dbReference>
<protein>
    <submittedName>
        <fullName evidence="2">Pyridoxal-phosphate dependent enzyme</fullName>
    </submittedName>
</protein>
<gene>
    <name evidence="2" type="ORF">HX852_03205</name>
</gene>
<organism evidence="2 3">
    <name type="scientific">Marine Group I thaumarchaeote</name>
    <dbReference type="NCBI Taxonomy" id="2511932"/>
    <lineage>
        <taxon>Archaea</taxon>
        <taxon>Nitrososphaerota</taxon>
        <taxon>Marine Group I</taxon>
    </lineage>
</organism>
<name>A0A7K4P0F5_9ARCH</name>
<dbReference type="SUPFAM" id="SSF53686">
    <property type="entry name" value="Tryptophan synthase beta subunit-like PLP-dependent enzymes"/>
    <property type="match status" value="1"/>
</dbReference>
<evidence type="ECO:0000313" key="2">
    <source>
        <dbReference type="EMBL" id="NWK08782.1"/>
    </source>
</evidence>
<proteinExistence type="predicted"/>
<evidence type="ECO:0000259" key="1">
    <source>
        <dbReference type="Pfam" id="PF00291"/>
    </source>
</evidence>
<dbReference type="Gene3D" id="3.40.50.1100">
    <property type="match status" value="4"/>
</dbReference>
<comment type="caution">
    <text evidence="2">The sequence shown here is derived from an EMBL/GenBank/DDBJ whole genome shotgun (WGS) entry which is preliminary data.</text>
</comment>
<dbReference type="AlphaFoldDB" id="A0A7K4P0F5"/>
<dbReference type="Proteomes" id="UP000549797">
    <property type="component" value="Unassembled WGS sequence"/>
</dbReference>
<accession>A0A7K4P0F5</accession>
<dbReference type="Pfam" id="PF00291">
    <property type="entry name" value="PALP"/>
    <property type="match status" value="1"/>
</dbReference>